<evidence type="ECO:0000256" key="1">
    <source>
        <dbReference type="ARBA" id="ARBA00005949"/>
    </source>
</evidence>
<dbReference type="Proteomes" id="UP000521872">
    <property type="component" value="Unassembled WGS sequence"/>
</dbReference>
<gene>
    <name evidence="5" type="ORF">D9613_009570</name>
</gene>
<keyword evidence="6" id="KW-1185">Reference proteome</keyword>
<comment type="similarity">
    <text evidence="1">Belongs to the ankyrin SOCS box (ASB) family.</text>
</comment>
<proteinExistence type="inferred from homology"/>
<evidence type="ECO:0000313" key="6">
    <source>
        <dbReference type="Proteomes" id="UP000521872"/>
    </source>
</evidence>
<dbReference type="InterPro" id="IPR051573">
    <property type="entry name" value="Ankyrin-SOCS_box_domain"/>
</dbReference>
<dbReference type="Pfam" id="PF12796">
    <property type="entry name" value="Ank_2"/>
    <property type="match status" value="1"/>
</dbReference>
<evidence type="ECO:0000256" key="3">
    <source>
        <dbReference type="ARBA" id="ARBA00023043"/>
    </source>
</evidence>
<accession>A0A8H4VW06</accession>
<keyword evidence="2" id="KW-0677">Repeat</keyword>
<dbReference type="EMBL" id="JAACJL010000002">
    <property type="protein sequence ID" value="KAF4622410.1"/>
    <property type="molecule type" value="Genomic_DNA"/>
</dbReference>
<dbReference type="SUPFAM" id="SSF48403">
    <property type="entry name" value="Ankyrin repeat"/>
    <property type="match status" value="1"/>
</dbReference>
<evidence type="ECO:0000256" key="2">
    <source>
        <dbReference type="ARBA" id="ARBA00022737"/>
    </source>
</evidence>
<name>A0A8H4VW06_9AGAR</name>
<evidence type="ECO:0008006" key="7">
    <source>
        <dbReference type="Google" id="ProtNLM"/>
    </source>
</evidence>
<dbReference type="GO" id="GO:0045732">
    <property type="term" value="P:positive regulation of protein catabolic process"/>
    <property type="evidence" value="ECO:0007669"/>
    <property type="project" value="TreeGrafter"/>
</dbReference>
<reference evidence="5 6" key="1">
    <citation type="submission" date="2019-12" db="EMBL/GenBank/DDBJ databases">
        <authorList>
            <person name="Floudas D."/>
            <person name="Bentzer J."/>
            <person name="Ahren D."/>
            <person name="Johansson T."/>
            <person name="Persson P."/>
            <person name="Tunlid A."/>
        </authorList>
    </citation>
    <scope>NUCLEOTIDE SEQUENCE [LARGE SCALE GENOMIC DNA]</scope>
    <source>
        <strain evidence="5 6">CBS 102.39</strain>
    </source>
</reference>
<dbReference type="PANTHER" id="PTHR24136">
    <property type="entry name" value="SOWAH (DROSOPHILA) HOMOLOG"/>
    <property type="match status" value="1"/>
</dbReference>
<dbReference type="PROSITE" id="PS50088">
    <property type="entry name" value="ANK_REPEAT"/>
    <property type="match status" value="1"/>
</dbReference>
<sequence>MGINTEDTFQREFTAACSAGNVEAAERMLEQWKKASPGLGATAISDHPLQAGLIAAAESGQGEVVRSLLNSGFNVSPDVILAASTSESTEVFQAMMDRGWNINQSAGHTGDALSHAAAADRTDLTRFLLSHGADPNRNERAGMWTALDLAVMHASPATAQLLIEHGAHVQNTNALIIATQYGRIDMLELLLDNGAKVDEVPDNDLPTAYKGFNALQVAEREKQKQAVTYLTSRLH</sequence>
<evidence type="ECO:0000313" key="5">
    <source>
        <dbReference type="EMBL" id="KAF4622410.1"/>
    </source>
</evidence>
<dbReference type="PROSITE" id="PS50297">
    <property type="entry name" value="ANK_REP_REGION"/>
    <property type="match status" value="1"/>
</dbReference>
<dbReference type="GO" id="GO:0016567">
    <property type="term" value="P:protein ubiquitination"/>
    <property type="evidence" value="ECO:0007669"/>
    <property type="project" value="TreeGrafter"/>
</dbReference>
<dbReference type="PANTHER" id="PTHR24136:SF15">
    <property type="entry name" value="ANK_REP_REGION DOMAIN-CONTAINING PROTEIN"/>
    <property type="match status" value="1"/>
</dbReference>
<dbReference type="AlphaFoldDB" id="A0A8H4VW06"/>
<evidence type="ECO:0000256" key="4">
    <source>
        <dbReference type="PROSITE-ProRule" id="PRU00023"/>
    </source>
</evidence>
<protein>
    <recommendedName>
        <fullName evidence="7">Ankyrin repeat domain-containing protein</fullName>
    </recommendedName>
</protein>
<dbReference type="Gene3D" id="1.25.40.20">
    <property type="entry name" value="Ankyrin repeat-containing domain"/>
    <property type="match status" value="2"/>
</dbReference>
<keyword evidence="3 4" id="KW-0040">ANK repeat</keyword>
<organism evidence="5 6">
    <name type="scientific">Agrocybe pediades</name>
    <dbReference type="NCBI Taxonomy" id="84607"/>
    <lineage>
        <taxon>Eukaryota</taxon>
        <taxon>Fungi</taxon>
        <taxon>Dikarya</taxon>
        <taxon>Basidiomycota</taxon>
        <taxon>Agaricomycotina</taxon>
        <taxon>Agaricomycetes</taxon>
        <taxon>Agaricomycetidae</taxon>
        <taxon>Agaricales</taxon>
        <taxon>Agaricineae</taxon>
        <taxon>Strophariaceae</taxon>
        <taxon>Agrocybe</taxon>
    </lineage>
</organism>
<feature type="repeat" description="ANK" evidence="4">
    <location>
        <begin position="170"/>
        <end position="202"/>
    </location>
</feature>
<comment type="caution">
    <text evidence="5">The sequence shown here is derived from an EMBL/GenBank/DDBJ whole genome shotgun (WGS) entry which is preliminary data.</text>
</comment>
<dbReference type="InterPro" id="IPR036770">
    <property type="entry name" value="Ankyrin_rpt-contain_sf"/>
</dbReference>
<dbReference type="Pfam" id="PF00023">
    <property type="entry name" value="Ank"/>
    <property type="match status" value="1"/>
</dbReference>
<dbReference type="InterPro" id="IPR002110">
    <property type="entry name" value="Ankyrin_rpt"/>
</dbReference>
<dbReference type="SMART" id="SM00248">
    <property type="entry name" value="ANK"/>
    <property type="match status" value="4"/>
</dbReference>